<dbReference type="Proteomes" id="UP000234790">
    <property type="component" value="Chromosome"/>
</dbReference>
<keyword evidence="1" id="KW-0472">Membrane</keyword>
<organism evidence="2 3">
    <name type="scientific">Spiroplasma monobiae MQ-1</name>
    <dbReference type="NCBI Taxonomy" id="1336748"/>
    <lineage>
        <taxon>Bacteria</taxon>
        <taxon>Bacillati</taxon>
        <taxon>Mycoplasmatota</taxon>
        <taxon>Mollicutes</taxon>
        <taxon>Entomoplasmatales</taxon>
        <taxon>Spiroplasmataceae</taxon>
        <taxon>Spiroplasma</taxon>
    </lineage>
</organism>
<accession>A0A2K9LUI7</accession>
<evidence type="ECO:0000313" key="2">
    <source>
        <dbReference type="EMBL" id="AUM62690.1"/>
    </source>
</evidence>
<dbReference type="RefSeq" id="WP_101780747.1">
    <property type="nucleotide sequence ID" value="NZ_CP025543.1"/>
</dbReference>
<dbReference type="KEGG" id="smoo:SMONO_v1c04410"/>
<feature type="transmembrane region" description="Helical" evidence="1">
    <location>
        <begin position="12"/>
        <end position="32"/>
    </location>
</feature>
<keyword evidence="1" id="KW-1133">Transmembrane helix</keyword>
<dbReference type="EMBL" id="CP025543">
    <property type="protein sequence ID" value="AUM62690.1"/>
    <property type="molecule type" value="Genomic_DNA"/>
</dbReference>
<dbReference type="AlphaFoldDB" id="A0A2K9LUI7"/>
<keyword evidence="3" id="KW-1185">Reference proteome</keyword>
<feature type="transmembrane region" description="Helical" evidence="1">
    <location>
        <begin position="187"/>
        <end position="204"/>
    </location>
</feature>
<feature type="transmembrane region" description="Helical" evidence="1">
    <location>
        <begin position="79"/>
        <end position="105"/>
    </location>
</feature>
<reference evidence="2 3" key="1">
    <citation type="submission" date="2017-12" db="EMBL/GenBank/DDBJ databases">
        <title>Complete genome sequence of Spiroplasma monobiae MQ-1 (ATCC 33825).</title>
        <authorList>
            <person name="Tsai Y.-M."/>
            <person name="Lo W.-S."/>
            <person name="Wu P.-S."/>
            <person name="Cho S.-T."/>
            <person name="Kuo C.-H."/>
        </authorList>
    </citation>
    <scope>NUCLEOTIDE SEQUENCE [LARGE SCALE GENOMIC DNA]</scope>
    <source>
        <strain evidence="2 3">MQ-1</strain>
    </source>
</reference>
<dbReference type="OrthoDB" id="388202at2"/>
<feature type="transmembrane region" description="Helical" evidence="1">
    <location>
        <begin position="216"/>
        <end position="236"/>
    </location>
</feature>
<sequence>MGKIKLLKNNKKSLFMIISLIVFSVVMMTYSLTMMFSPIISKTNFDLVNIAIATKGYKKFLAFFLFNGKELFVASSNILIYWIPLALSGLTFILMLLRLTIHLVGYKAKTKKGVARIVRPIRSYQLTMVLAWTMLVLLIFASFLSFLSASPFLMGIVIKFIPTSFISIDQAITSEILPKLAGQFGQIYWLSFGLFSKLAGAAAAMQSGRTAELIGWLLLPIIIPFIALVTGFVGTICGECSWWTINLIVLRDIDLQTGAHLVENYEKVEKPKIKIAKTKEEEIIETPVEKPKLKDKKQDNQEYLQNLGRKCTLFFKNLTKMLEDSKNTDSILYKQTIERVEQLTVTQNIDWNSVSLEIETQMNLITETDRKFVELIEQLMINPRINLFGRYKSDLEELIEGYKFAIKTWDLLAAEIKLEQIFAIAFRNEELLPKVGYCLKNRVSSSWKNIDQRINVLTRLEMAKNNRDYKKYREICAEVIKEMSPIKPIITSYVDKIIYN</sequence>
<evidence type="ECO:0000256" key="1">
    <source>
        <dbReference type="SAM" id="Phobius"/>
    </source>
</evidence>
<gene>
    <name evidence="2" type="ORF">SMONO_v1c04410</name>
</gene>
<keyword evidence="1" id="KW-0812">Transmembrane</keyword>
<protein>
    <submittedName>
        <fullName evidence="2">Uncharacterized protein</fullName>
    </submittedName>
</protein>
<name>A0A2K9LUI7_SPISQ</name>
<evidence type="ECO:0000313" key="3">
    <source>
        <dbReference type="Proteomes" id="UP000234790"/>
    </source>
</evidence>
<feature type="transmembrane region" description="Helical" evidence="1">
    <location>
        <begin position="126"/>
        <end position="147"/>
    </location>
</feature>
<proteinExistence type="predicted"/>